<dbReference type="PANTHER" id="PTHR46929">
    <property type="entry name" value="EXPRESSED PROTEIN"/>
    <property type="match status" value="1"/>
</dbReference>
<reference evidence="3" key="2">
    <citation type="submission" date="2015-01" db="EMBL/GenBank/DDBJ databases">
        <title>Evolutionary Origins and Diversification of the Mycorrhizal Mutualists.</title>
        <authorList>
            <consortium name="DOE Joint Genome Institute"/>
            <consortium name="Mycorrhizal Genomics Consortium"/>
            <person name="Kohler A."/>
            <person name="Kuo A."/>
            <person name="Nagy L.G."/>
            <person name="Floudas D."/>
            <person name="Copeland A."/>
            <person name="Barry K.W."/>
            <person name="Cichocki N."/>
            <person name="Veneault-Fourrey C."/>
            <person name="LaButti K."/>
            <person name="Lindquist E.A."/>
            <person name="Lipzen A."/>
            <person name="Lundell T."/>
            <person name="Morin E."/>
            <person name="Murat C."/>
            <person name="Riley R."/>
            <person name="Ohm R."/>
            <person name="Sun H."/>
            <person name="Tunlid A."/>
            <person name="Henrissat B."/>
            <person name="Grigoriev I.V."/>
            <person name="Hibbett D.S."/>
            <person name="Martin F."/>
        </authorList>
    </citation>
    <scope>NUCLEOTIDE SEQUENCE [LARGE SCALE GENOMIC DNA]</scope>
    <source>
        <strain evidence="3">441</strain>
    </source>
</reference>
<gene>
    <name evidence="2" type="ORF">PISMIDRAFT_98840</name>
</gene>
<evidence type="ECO:0000313" key="3">
    <source>
        <dbReference type="Proteomes" id="UP000054018"/>
    </source>
</evidence>
<dbReference type="InterPro" id="IPR024752">
    <property type="entry name" value="Myb/SANT-like_dom"/>
</dbReference>
<keyword evidence="3" id="KW-1185">Reference proteome</keyword>
<dbReference type="PROSITE" id="PS50090">
    <property type="entry name" value="MYB_LIKE"/>
    <property type="match status" value="1"/>
</dbReference>
<dbReference type="OrthoDB" id="2684442at2759"/>
<name>A0A0C9ZX85_9AGAM</name>
<sequence length="142" mass="16232">MPPKSDNDPKVVARWIPEEEEALVNFLHQHRAEASDGTGNFKLQTYNQLAATIAPYRKSGTAAKTTLQCKNKWKALRHVYSEIERYRNTSGFHWDSVGGAGIVGSDAQRVWEGYTQIHKVLRPYRNEGWPLYDLMQEIMPNG</sequence>
<feature type="non-terminal residue" evidence="2">
    <location>
        <position position="142"/>
    </location>
</feature>
<dbReference type="CDD" id="cd00167">
    <property type="entry name" value="SANT"/>
    <property type="match status" value="1"/>
</dbReference>
<evidence type="ECO:0000313" key="2">
    <source>
        <dbReference type="EMBL" id="KIK24278.1"/>
    </source>
</evidence>
<dbReference type="Proteomes" id="UP000054018">
    <property type="component" value="Unassembled WGS sequence"/>
</dbReference>
<dbReference type="AlphaFoldDB" id="A0A0C9ZX85"/>
<dbReference type="PANTHER" id="PTHR46929:SF3">
    <property type="entry name" value="MYB_SANT-LIKE DOMAIN-CONTAINING PROTEIN"/>
    <property type="match status" value="1"/>
</dbReference>
<organism evidence="2 3">
    <name type="scientific">Pisolithus microcarpus 441</name>
    <dbReference type="NCBI Taxonomy" id="765257"/>
    <lineage>
        <taxon>Eukaryota</taxon>
        <taxon>Fungi</taxon>
        <taxon>Dikarya</taxon>
        <taxon>Basidiomycota</taxon>
        <taxon>Agaricomycotina</taxon>
        <taxon>Agaricomycetes</taxon>
        <taxon>Agaricomycetidae</taxon>
        <taxon>Boletales</taxon>
        <taxon>Sclerodermatineae</taxon>
        <taxon>Pisolithaceae</taxon>
        <taxon>Pisolithus</taxon>
    </lineage>
</organism>
<dbReference type="InterPro" id="IPR001005">
    <property type="entry name" value="SANT/Myb"/>
</dbReference>
<dbReference type="HOGENOM" id="CLU_082499_5_1_1"/>
<reference evidence="2 3" key="1">
    <citation type="submission" date="2014-04" db="EMBL/GenBank/DDBJ databases">
        <authorList>
            <consortium name="DOE Joint Genome Institute"/>
            <person name="Kuo A."/>
            <person name="Kohler A."/>
            <person name="Costa M.D."/>
            <person name="Nagy L.G."/>
            <person name="Floudas D."/>
            <person name="Copeland A."/>
            <person name="Barry K.W."/>
            <person name="Cichocki N."/>
            <person name="Veneault-Fourrey C."/>
            <person name="LaButti K."/>
            <person name="Lindquist E.A."/>
            <person name="Lipzen A."/>
            <person name="Lundell T."/>
            <person name="Morin E."/>
            <person name="Murat C."/>
            <person name="Sun H."/>
            <person name="Tunlid A."/>
            <person name="Henrissat B."/>
            <person name="Grigoriev I.V."/>
            <person name="Hibbett D.S."/>
            <person name="Martin F."/>
            <person name="Nordberg H.P."/>
            <person name="Cantor M.N."/>
            <person name="Hua S.X."/>
        </authorList>
    </citation>
    <scope>NUCLEOTIDE SEQUENCE [LARGE SCALE GENOMIC DNA]</scope>
    <source>
        <strain evidence="2 3">441</strain>
    </source>
</reference>
<dbReference type="Pfam" id="PF12776">
    <property type="entry name" value="Myb_DNA-bind_3"/>
    <property type="match status" value="1"/>
</dbReference>
<protein>
    <recommendedName>
        <fullName evidence="1">Myb-like domain-containing protein</fullName>
    </recommendedName>
</protein>
<feature type="domain" description="Myb-like" evidence="1">
    <location>
        <begin position="14"/>
        <end position="77"/>
    </location>
</feature>
<evidence type="ECO:0000259" key="1">
    <source>
        <dbReference type="PROSITE" id="PS50090"/>
    </source>
</evidence>
<accession>A0A0C9ZX85</accession>
<dbReference type="EMBL" id="KN833717">
    <property type="protein sequence ID" value="KIK24278.1"/>
    <property type="molecule type" value="Genomic_DNA"/>
</dbReference>
<proteinExistence type="predicted"/>